<sequence>MTKNKMEDLNNLLFEQLERLNDESLDLEQELKRAKAISDVSDKVIQSADLSFKVMKLRAEMTGNVETPEMLEVKKLETKND</sequence>
<dbReference type="EMBL" id="BLAP01000030">
    <property type="protein sequence ID" value="GET12327.1"/>
    <property type="molecule type" value="Genomic_DNA"/>
</dbReference>
<evidence type="ECO:0000256" key="1">
    <source>
        <dbReference type="SAM" id="Coils"/>
    </source>
</evidence>
<protein>
    <recommendedName>
        <fullName evidence="3">Phage protein</fullName>
    </recommendedName>
</protein>
<dbReference type="Proteomes" id="UP000494160">
    <property type="component" value="Unassembled WGS sequence"/>
</dbReference>
<comment type="caution">
    <text evidence="2">The sequence shown here is derived from an EMBL/GenBank/DDBJ whole genome shotgun (WGS) entry which is preliminary data.</text>
</comment>
<evidence type="ECO:0000313" key="2">
    <source>
        <dbReference type="EMBL" id="GET12327.1"/>
    </source>
</evidence>
<proteinExistence type="predicted"/>
<keyword evidence="1" id="KW-0175">Coiled coil</keyword>
<organism evidence="2">
    <name type="scientific">Ligilactobacillus agilis</name>
    <dbReference type="NCBI Taxonomy" id="1601"/>
    <lineage>
        <taxon>Bacteria</taxon>
        <taxon>Bacillati</taxon>
        <taxon>Bacillota</taxon>
        <taxon>Bacilli</taxon>
        <taxon>Lactobacillales</taxon>
        <taxon>Lactobacillaceae</taxon>
        <taxon>Ligilactobacillus</taxon>
    </lineage>
</organism>
<feature type="coiled-coil region" evidence="1">
    <location>
        <begin position="3"/>
        <end position="37"/>
    </location>
</feature>
<gene>
    <name evidence="2" type="ORF">SN811_08270</name>
</gene>
<reference evidence="2" key="1">
    <citation type="submission" date="2019-10" db="EMBL/GenBank/DDBJ databases">
        <title>Lactobacillus agilis SN811 Whole Genome Sequencing Project.</title>
        <authorList>
            <person name="Suzuki S."/>
            <person name="Endo A."/>
            <person name="Maeno S."/>
            <person name="Shiwa Y."/>
            <person name="Matsutani M."/>
            <person name="Kajikawa A."/>
        </authorList>
    </citation>
    <scope>NUCLEOTIDE SEQUENCE</scope>
    <source>
        <strain evidence="2">SN811</strain>
    </source>
</reference>
<evidence type="ECO:0008006" key="3">
    <source>
        <dbReference type="Google" id="ProtNLM"/>
    </source>
</evidence>
<dbReference type="RefSeq" id="WP_172577160.1">
    <property type="nucleotide sequence ID" value="NZ_BLAP01000030.1"/>
</dbReference>
<accession>A0A6F9Y4E0</accession>
<name>A0A6F9Y4E0_9LACO</name>
<dbReference type="AlphaFoldDB" id="A0A6F9Y4E0"/>